<dbReference type="OMA" id="MAQAGKM"/>
<evidence type="ECO:0000259" key="2">
    <source>
        <dbReference type="Pfam" id="PF24845"/>
    </source>
</evidence>
<protein>
    <recommendedName>
        <fullName evidence="2">DUF7721 domain-containing protein</fullName>
    </recommendedName>
</protein>
<sequence>MSNYSRPPNPAEYGGGGSSGANYYDPRADFSSQSQPYQQQSQYQGGSGGYNYDPAFSNAVKQAKYHNSGREDDDEMTRQQQQQQQQAERKHDADFLGNGAALQALKMFTSGEGQQSQSGGHDQNKLIGLAMAQAGKLWDQQNQQGNVATDKQSVINSAAKMALKMYLKNQAGGGGGALGGLGGLGGLASGVSGGGQSGGSGLLGLAKKFL</sequence>
<dbReference type="Pfam" id="PF24845">
    <property type="entry name" value="DUF7721"/>
    <property type="match status" value="1"/>
</dbReference>
<dbReference type="EMBL" id="GL636493">
    <property type="protein sequence ID" value="EFW17891.1"/>
    <property type="molecule type" value="Genomic_DNA"/>
</dbReference>
<reference evidence="4" key="1">
    <citation type="journal article" date="2010" name="Genome Res.">
        <title>Population genomic sequencing of Coccidioides fungi reveals recent hybridization and transposon control.</title>
        <authorList>
            <person name="Neafsey D.E."/>
            <person name="Barker B.M."/>
            <person name="Sharpton T.J."/>
            <person name="Stajich J.E."/>
            <person name="Park D.J."/>
            <person name="Whiston E."/>
            <person name="Hung C.-Y."/>
            <person name="McMahan C."/>
            <person name="White J."/>
            <person name="Sykes S."/>
            <person name="Heiman D."/>
            <person name="Young S."/>
            <person name="Zeng Q."/>
            <person name="Abouelleil A."/>
            <person name="Aftuck L."/>
            <person name="Bessette D."/>
            <person name="Brown A."/>
            <person name="FitzGerald M."/>
            <person name="Lui A."/>
            <person name="Macdonald J.P."/>
            <person name="Priest M."/>
            <person name="Orbach M.J."/>
            <person name="Galgiani J.N."/>
            <person name="Kirkland T.N."/>
            <person name="Cole G.T."/>
            <person name="Birren B.W."/>
            <person name="Henn M.R."/>
            <person name="Taylor J.W."/>
            <person name="Rounsley S.D."/>
        </authorList>
    </citation>
    <scope>NUCLEOTIDE SEQUENCE [LARGE SCALE GENOMIC DNA]</scope>
    <source>
        <strain evidence="4">RMSCC 757 / Silveira</strain>
    </source>
</reference>
<name>E9D6L9_COCPS</name>
<accession>E9D6L9</accession>
<dbReference type="PANTHER" id="PTHR39477:SF1">
    <property type="entry name" value="BETA-FLANKING PROTEIN"/>
    <property type="match status" value="1"/>
</dbReference>
<reference evidence="4" key="2">
    <citation type="submission" date="2010-03" db="EMBL/GenBank/DDBJ databases">
        <title>The genome sequence of Coccidioides posadasii strain Silveira.</title>
        <authorList>
            <consortium name="The Broad Institute Genome Sequencing Center for Infectious Disease"/>
            <person name="Neafsey D."/>
            <person name="Orbach M."/>
            <person name="Henn M.R."/>
            <person name="Cole G.T."/>
            <person name="Galgiani J."/>
            <person name="Gardner M.J."/>
            <person name="Kirkland T.N."/>
            <person name="Taylor J.W."/>
            <person name="Young S.K."/>
            <person name="Zeng Q."/>
            <person name="Koehrsen M."/>
            <person name="Alvarado L."/>
            <person name="Berlin A."/>
            <person name="Borenstein D."/>
            <person name="Chapman S.B."/>
            <person name="Chen Z."/>
            <person name="Engels R."/>
            <person name="Freedman E."/>
            <person name="Gellesch M."/>
            <person name="Goldberg J."/>
            <person name="Griggs A."/>
            <person name="Gujja S."/>
            <person name="Heilman E."/>
            <person name="Heiman D."/>
            <person name="Howarth C."/>
            <person name="Jen D."/>
            <person name="Larson L."/>
            <person name="Mehta T."/>
            <person name="Neiman D."/>
            <person name="Park D."/>
            <person name="Pearson M."/>
            <person name="Richards J."/>
            <person name="Roberts A."/>
            <person name="Saif S."/>
            <person name="Shea T."/>
            <person name="Shenoy N."/>
            <person name="Sisk P."/>
            <person name="Stolte C."/>
            <person name="Sykes S."/>
            <person name="Walk T."/>
            <person name="White J."/>
            <person name="Yandava C."/>
            <person name="Haas B."/>
            <person name="Nusbaum C."/>
            <person name="Birren B."/>
        </authorList>
    </citation>
    <scope>NUCLEOTIDE SEQUENCE [LARGE SCALE GENOMIC DNA]</scope>
    <source>
        <strain evidence="4">RMSCC 757 / Silveira</strain>
    </source>
</reference>
<dbReference type="VEuPathDB" id="FungiDB:CPSG_05528"/>
<dbReference type="AlphaFoldDB" id="E9D6L9"/>
<organism evidence="4">
    <name type="scientific">Coccidioides posadasii (strain RMSCC 757 / Silveira)</name>
    <name type="common">Valley fever fungus</name>
    <dbReference type="NCBI Taxonomy" id="443226"/>
    <lineage>
        <taxon>Eukaryota</taxon>
        <taxon>Fungi</taxon>
        <taxon>Dikarya</taxon>
        <taxon>Ascomycota</taxon>
        <taxon>Pezizomycotina</taxon>
        <taxon>Eurotiomycetes</taxon>
        <taxon>Eurotiomycetidae</taxon>
        <taxon>Onygenales</taxon>
        <taxon>Onygenaceae</taxon>
        <taxon>Coccidioides</taxon>
    </lineage>
</organism>
<gene>
    <name evidence="3" type="ORF">CPSG_05528</name>
</gene>
<dbReference type="InterPro" id="IPR056138">
    <property type="entry name" value="DUF7721"/>
</dbReference>
<dbReference type="PANTHER" id="PTHR39477">
    <property type="entry name" value="CHROMOSOME 8, WHOLE GENOME SHOTGUN SEQUENCE"/>
    <property type="match status" value="1"/>
</dbReference>
<feature type="region of interest" description="Disordered" evidence="1">
    <location>
        <begin position="1"/>
        <end position="92"/>
    </location>
</feature>
<dbReference type="HOGENOM" id="CLU_063290_0_0_1"/>
<dbReference type="Proteomes" id="UP000002497">
    <property type="component" value="Unassembled WGS sequence"/>
</dbReference>
<dbReference type="VEuPathDB" id="FungiDB:D8B26_004779"/>
<evidence type="ECO:0000313" key="3">
    <source>
        <dbReference type="EMBL" id="EFW17891.1"/>
    </source>
</evidence>
<dbReference type="OrthoDB" id="2290255at2759"/>
<proteinExistence type="predicted"/>
<evidence type="ECO:0000256" key="1">
    <source>
        <dbReference type="SAM" id="MobiDB-lite"/>
    </source>
</evidence>
<feature type="domain" description="DUF7721" evidence="2">
    <location>
        <begin position="40"/>
        <end position="113"/>
    </location>
</feature>
<keyword evidence="4" id="KW-1185">Reference proteome</keyword>
<feature type="compositionally biased region" description="Low complexity" evidence="1">
    <location>
        <begin position="31"/>
        <end position="44"/>
    </location>
</feature>
<evidence type="ECO:0000313" key="4">
    <source>
        <dbReference type="Proteomes" id="UP000002497"/>
    </source>
</evidence>